<evidence type="ECO:0000313" key="2">
    <source>
        <dbReference type="EMBL" id="MBM7799631.1"/>
    </source>
</evidence>
<comment type="caution">
    <text evidence="2">The sequence shown here is derived from an EMBL/GenBank/DDBJ whole genome shotgun (WGS) entry which is preliminary data.</text>
</comment>
<organism evidence="2 3">
    <name type="scientific">Microlunatus panaciterrae</name>
    <dbReference type="NCBI Taxonomy" id="400768"/>
    <lineage>
        <taxon>Bacteria</taxon>
        <taxon>Bacillati</taxon>
        <taxon>Actinomycetota</taxon>
        <taxon>Actinomycetes</taxon>
        <taxon>Propionibacteriales</taxon>
        <taxon>Propionibacteriaceae</taxon>
        <taxon>Microlunatus</taxon>
    </lineage>
</organism>
<accession>A0ABS2RKU3</accession>
<keyword evidence="2" id="KW-0489">Methyltransferase</keyword>
<dbReference type="Proteomes" id="UP000704762">
    <property type="component" value="Unassembled WGS sequence"/>
</dbReference>
<feature type="domain" description="THUMP-like" evidence="1">
    <location>
        <begin position="316"/>
        <end position="388"/>
    </location>
</feature>
<dbReference type="InterPro" id="IPR041497">
    <property type="entry name" value="Thump-like"/>
</dbReference>
<proteinExistence type="predicted"/>
<dbReference type="PANTHER" id="PTHR14741">
    <property type="entry name" value="S-ADENOSYLMETHIONINE-DEPENDENT METHYLTRANSFERASE RELATED"/>
    <property type="match status" value="1"/>
</dbReference>
<dbReference type="Pfam" id="PF18096">
    <property type="entry name" value="Thump_like"/>
    <property type="match status" value="1"/>
</dbReference>
<dbReference type="PANTHER" id="PTHR14741:SF32">
    <property type="entry name" value="TRIMETHYLGUANOSINE SYNTHASE"/>
    <property type="match status" value="1"/>
</dbReference>
<dbReference type="GO" id="GO:0008168">
    <property type="term" value="F:methyltransferase activity"/>
    <property type="evidence" value="ECO:0007669"/>
    <property type="project" value="UniProtKB-KW"/>
</dbReference>
<name>A0ABS2RKU3_9ACTN</name>
<gene>
    <name evidence="2" type="ORF">JOE57_002552</name>
</gene>
<keyword evidence="2" id="KW-0808">Transferase</keyword>
<dbReference type="GO" id="GO:0032259">
    <property type="term" value="P:methylation"/>
    <property type="evidence" value="ECO:0007669"/>
    <property type="project" value="UniProtKB-KW"/>
</dbReference>
<dbReference type="RefSeq" id="WP_204918511.1">
    <property type="nucleotide sequence ID" value="NZ_BAAAQP010000003.1"/>
</dbReference>
<evidence type="ECO:0000259" key="1">
    <source>
        <dbReference type="Pfam" id="PF18096"/>
    </source>
</evidence>
<dbReference type="InterPro" id="IPR029063">
    <property type="entry name" value="SAM-dependent_MTases_sf"/>
</dbReference>
<dbReference type="CDD" id="cd02440">
    <property type="entry name" value="AdoMet_MTases"/>
    <property type="match status" value="1"/>
</dbReference>
<keyword evidence="3" id="KW-1185">Reference proteome</keyword>
<dbReference type="Gene3D" id="3.40.50.150">
    <property type="entry name" value="Vaccinia Virus protein VP39"/>
    <property type="match status" value="1"/>
</dbReference>
<evidence type="ECO:0000313" key="3">
    <source>
        <dbReference type="Proteomes" id="UP000704762"/>
    </source>
</evidence>
<protein>
    <submittedName>
        <fullName evidence="2">SAM-dependent methyltransferase</fullName>
    </submittedName>
</protein>
<dbReference type="SUPFAM" id="SSF53335">
    <property type="entry name" value="S-adenosyl-L-methionine-dependent methyltransferases"/>
    <property type="match status" value="1"/>
</dbReference>
<dbReference type="EMBL" id="JAFBCF010000001">
    <property type="protein sequence ID" value="MBM7799631.1"/>
    <property type="molecule type" value="Genomic_DNA"/>
</dbReference>
<sequence length="392" mass="41295">MDADLVAALTTAQGKAALAAAAEQSDPSSLAAASALRARFSAGLSSAALSQEHLRRRAVPKFGAAANSMLFTPDGLEQASRPEVSSYRAQRLVAAGVRRVVDLGCGIGSDAVAFAAAGLRVSAVERDPATALVAQANLGTKGIVYCGDAEEVAPDLVADPGTAVFCDPARRDAKGRLWQLEQFSPDWSFVLGLLESGRPACVKLGPGLPHSMLPRELEAEWISVHGDVVEVALWAHADSRPGARVATLLPAGERIVRTDAAPEIGVSEPKAYLYEPNGAVIRAGAVTLVGAALDATLLDPQIAYLTSDRLTHTPFATAFAVREALPYQEKALRAWVRDRGIGELEIKKRGIDVDPAELRKRLRPNGANRATLVLSRSPQGARVLVVERVASA</sequence>
<reference evidence="2 3" key="1">
    <citation type="submission" date="2021-01" db="EMBL/GenBank/DDBJ databases">
        <title>Sequencing the genomes of 1000 actinobacteria strains.</title>
        <authorList>
            <person name="Klenk H.-P."/>
        </authorList>
    </citation>
    <scope>NUCLEOTIDE SEQUENCE [LARGE SCALE GENOMIC DNA]</scope>
    <source>
        <strain evidence="2 3">DSM 18662</strain>
    </source>
</reference>